<dbReference type="AlphaFoldDB" id="A0A117NHE9"/>
<geneLocation type="mitochondrion" evidence="1"/>
<name>A0A117NHE9_PICGL</name>
<gene>
    <name evidence="1" type="ORF">ABT39_MTgene5242</name>
</gene>
<dbReference type="EMBL" id="LKAM01000006">
    <property type="protein sequence ID" value="KUM48245.1"/>
    <property type="molecule type" value="Genomic_DNA"/>
</dbReference>
<organism evidence="1">
    <name type="scientific">Picea glauca</name>
    <name type="common">White spruce</name>
    <name type="synonym">Pinus glauca</name>
    <dbReference type="NCBI Taxonomy" id="3330"/>
    <lineage>
        <taxon>Eukaryota</taxon>
        <taxon>Viridiplantae</taxon>
        <taxon>Streptophyta</taxon>
        <taxon>Embryophyta</taxon>
        <taxon>Tracheophyta</taxon>
        <taxon>Spermatophyta</taxon>
        <taxon>Pinopsida</taxon>
        <taxon>Pinidae</taxon>
        <taxon>Conifers I</taxon>
        <taxon>Pinales</taxon>
        <taxon>Pinaceae</taxon>
        <taxon>Picea</taxon>
    </lineage>
</organism>
<keyword evidence="1" id="KW-0496">Mitochondrion</keyword>
<proteinExistence type="predicted"/>
<comment type="caution">
    <text evidence="1">The sequence shown here is derived from an EMBL/GenBank/DDBJ whole genome shotgun (WGS) entry which is preliminary data.</text>
</comment>
<reference evidence="1" key="1">
    <citation type="journal article" date="2015" name="Genome Biol. Evol.">
        <title>Organellar Genomes of White Spruce (Picea glauca): Assembly and Annotation.</title>
        <authorList>
            <person name="Jackman S.D."/>
            <person name="Warren R.L."/>
            <person name="Gibb E.A."/>
            <person name="Vandervalk B.P."/>
            <person name="Mohamadi H."/>
            <person name="Chu J."/>
            <person name="Raymond A."/>
            <person name="Pleasance S."/>
            <person name="Coope R."/>
            <person name="Wildung M.R."/>
            <person name="Ritland C.E."/>
            <person name="Bousquet J."/>
            <person name="Jones S.J."/>
            <person name="Bohlmann J."/>
            <person name="Birol I."/>
        </authorList>
    </citation>
    <scope>NUCLEOTIDE SEQUENCE [LARGE SCALE GENOMIC DNA]</scope>
    <source>
        <tissue evidence="1">Flushing bud</tissue>
    </source>
</reference>
<sequence>MMSKTRMMFRIGYRMMFRIGYRMRVRIHYNYYMENELT</sequence>
<accession>A0A117NHE9</accession>
<evidence type="ECO:0000313" key="1">
    <source>
        <dbReference type="EMBL" id="KUM48245.1"/>
    </source>
</evidence>
<protein>
    <submittedName>
        <fullName evidence="1">Uncharacterized protein</fullName>
    </submittedName>
</protein>